<dbReference type="EMBL" id="JNVC02000005">
    <property type="protein sequence ID" value="KEZ52168.1"/>
    <property type="molecule type" value="Genomic_DNA"/>
</dbReference>
<dbReference type="SUPFAM" id="SSF53474">
    <property type="entry name" value="alpha/beta-Hydrolases"/>
    <property type="match status" value="1"/>
</dbReference>
<proteinExistence type="predicted"/>
<keyword evidence="2" id="KW-1185">Reference proteome</keyword>
<dbReference type="OrthoDB" id="7335480at2"/>
<comment type="caution">
    <text evidence="1">The sequence shown here is derived from an EMBL/GenBank/DDBJ whole genome shotgun (WGS) entry which is preliminary data.</text>
</comment>
<dbReference type="InterPro" id="IPR029058">
    <property type="entry name" value="AB_hydrolase_fold"/>
</dbReference>
<name>A0A084GXV6_METID</name>
<dbReference type="Gene3D" id="3.40.50.1820">
    <property type="entry name" value="alpha/beta hydrolase"/>
    <property type="match status" value="1"/>
</dbReference>
<gene>
    <name evidence="1" type="ORF">GS18_0213910</name>
</gene>
<sequence>MKFTAEKVLAKYEKTFIYKGQTINYLLYPAKSDKLIVCFTTLGPHIYERIRMLWEEDEKWSHNILFISDNSGSKAAGLFYLGSKVNPLIEEHTTELIKYIQATHNISSTITLGSSMGGYAAIYYAIKMDLLGAIAVVPQICEDVIFEFGWQKWKETISEMGTFRNLPFMIEEKEKLPKLYVQYGNYKPDLKAIERLKHSLEKKHGFFIFDYFEEESHTSNYMQKELIYRIADLFTYVSGDKRNEGGGVG</sequence>
<dbReference type="Proteomes" id="UP000028549">
    <property type="component" value="Unassembled WGS sequence"/>
</dbReference>
<evidence type="ECO:0008006" key="3">
    <source>
        <dbReference type="Google" id="ProtNLM"/>
    </source>
</evidence>
<dbReference type="STRING" id="246786.GS18_0213910"/>
<protein>
    <recommendedName>
        <fullName evidence="3">Alpha/beta hydrolase</fullName>
    </recommendedName>
</protein>
<reference evidence="1 2" key="1">
    <citation type="journal article" date="2005" name="Int. J. Syst. Evol. Microbiol.">
        <title>Bacillus cibi sp. nov., isolated from jeotgal, a traditional Korean fermented seafood.</title>
        <authorList>
            <person name="Yoon J.H."/>
            <person name="Lee C.H."/>
            <person name="Oh T.K."/>
        </authorList>
    </citation>
    <scope>NUCLEOTIDE SEQUENCE [LARGE SCALE GENOMIC DNA]</scope>
    <source>
        <strain evidence="1 2">DSM 16189</strain>
    </source>
</reference>
<dbReference type="AlphaFoldDB" id="A0A084GXV6"/>
<accession>A0A084GXV6</accession>
<dbReference type="RefSeq" id="WP_029567000.1">
    <property type="nucleotide sequence ID" value="NZ_JNVC02000005.1"/>
</dbReference>
<organism evidence="1 2">
    <name type="scientific">Metabacillus indicus</name>
    <name type="common">Bacillus indicus</name>
    <dbReference type="NCBI Taxonomy" id="246786"/>
    <lineage>
        <taxon>Bacteria</taxon>
        <taxon>Bacillati</taxon>
        <taxon>Bacillota</taxon>
        <taxon>Bacilli</taxon>
        <taxon>Bacillales</taxon>
        <taxon>Bacillaceae</taxon>
        <taxon>Metabacillus</taxon>
    </lineage>
</organism>
<evidence type="ECO:0000313" key="1">
    <source>
        <dbReference type="EMBL" id="KEZ52168.1"/>
    </source>
</evidence>
<evidence type="ECO:0000313" key="2">
    <source>
        <dbReference type="Proteomes" id="UP000028549"/>
    </source>
</evidence>